<dbReference type="STRING" id="1216932.CM240_0157"/>
<name>W6RRW9_9CLOT</name>
<dbReference type="GO" id="GO:0046872">
    <property type="term" value="F:metal ion binding"/>
    <property type="evidence" value="ECO:0007669"/>
    <property type="project" value="InterPro"/>
</dbReference>
<dbReference type="EMBL" id="HG917868">
    <property type="protein sequence ID" value="CDM67331.1"/>
    <property type="molecule type" value="Genomic_DNA"/>
</dbReference>
<dbReference type="RefSeq" id="WP_044035804.1">
    <property type="nucleotide sequence ID" value="NZ_HG917868.1"/>
</dbReference>
<dbReference type="SUPFAM" id="SSF55008">
    <property type="entry name" value="HMA, heavy metal-associated domain"/>
    <property type="match status" value="1"/>
</dbReference>
<evidence type="ECO:0000313" key="1">
    <source>
        <dbReference type="EMBL" id="CDM67331.1"/>
    </source>
</evidence>
<dbReference type="KEGG" id="clt:CM240_0157"/>
<dbReference type="AlphaFoldDB" id="W6RRW9"/>
<evidence type="ECO:0000313" key="2">
    <source>
        <dbReference type="Proteomes" id="UP000019426"/>
    </source>
</evidence>
<accession>W6RRW9</accession>
<reference evidence="1 2" key="1">
    <citation type="submission" date="2013-11" db="EMBL/GenBank/DDBJ databases">
        <title>Complete genome sequence of Clostridum sp. M2/40.</title>
        <authorList>
            <person name="Wibberg D."/>
            <person name="Puehler A."/>
            <person name="Schlueter A."/>
        </authorList>
    </citation>
    <scope>NUCLEOTIDE SEQUENCE [LARGE SCALE GENOMIC DNA]</scope>
    <source>
        <strain evidence="2">M2/40</strain>
    </source>
</reference>
<proteinExistence type="predicted"/>
<organism evidence="1 2">
    <name type="scientific">Clostridium bornimense</name>
    <dbReference type="NCBI Taxonomy" id="1216932"/>
    <lineage>
        <taxon>Bacteria</taxon>
        <taxon>Bacillati</taxon>
        <taxon>Bacillota</taxon>
        <taxon>Clostridia</taxon>
        <taxon>Eubacteriales</taxon>
        <taxon>Clostridiaceae</taxon>
        <taxon>Clostridium</taxon>
    </lineage>
</organism>
<evidence type="ECO:0008006" key="3">
    <source>
        <dbReference type="Google" id="ProtNLM"/>
    </source>
</evidence>
<keyword evidence="2" id="KW-1185">Reference proteome</keyword>
<protein>
    <recommendedName>
        <fullName evidence="3">HMA domain-containing protein</fullName>
    </recommendedName>
</protein>
<dbReference type="InterPro" id="IPR036163">
    <property type="entry name" value="HMA_dom_sf"/>
</dbReference>
<gene>
    <name evidence="1" type="ORF">CM240_0157</name>
</gene>
<dbReference type="HOGENOM" id="CLU_134973_12_0_9"/>
<sequence length="64" mass="7376">MKGVLRVHKIDNVNKLKRDITSIEGVIALYISKESEEVTVIFDEYFTTLEDIIDKLENDGHIIL</sequence>
<dbReference type="OrthoDB" id="1932203at2"/>
<dbReference type="PATRIC" id="fig|1216932.3.peg.138"/>
<dbReference type="Proteomes" id="UP000019426">
    <property type="component" value="Chromosome M2/40_rep1"/>
</dbReference>